<dbReference type="PROSITE" id="PS00211">
    <property type="entry name" value="ABC_TRANSPORTER_1"/>
    <property type="match status" value="1"/>
</dbReference>
<proteinExistence type="inferred from homology"/>
<evidence type="ECO:0000256" key="4">
    <source>
        <dbReference type="ARBA" id="ARBA00022840"/>
    </source>
</evidence>
<organism evidence="8 12">
    <name type="scientific">Agathobacter rectalis</name>
    <dbReference type="NCBI Taxonomy" id="39491"/>
    <lineage>
        <taxon>Bacteria</taxon>
        <taxon>Bacillati</taxon>
        <taxon>Bacillota</taxon>
        <taxon>Clostridia</taxon>
        <taxon>Lachnospirales</taxon>
        <taxon>Lachnospiraceae</taxon>
        <taxon>Agathobacter</taxon>
    </lineage>
</organism>
<protein>
    <submittedName>
        <fullName evidence="8">ATP-binding cassette domain-containing protein</fullName>
    </submittedName>
</protein>
<dbReference type="GeneID" id="86989572"/>
<dbReference type="EMBL" id="QSFB01000002">
    <property type="protein sequence ID" value="RHA16225.1"/>
    <property type="molecule type" value="Genomic_DNA"/>
</dbReference>
<evidence type="ECO:0000313" key="6">
    <source>
        <dbReference type="EMBL" id="RGN21726.1"/>
    </source>
</evidence>
<dbReference type="InterPro" id="IPR027417">
    <property type="entry name" value="P-loop_NTPase"/>
</dbReference>
<dbReference type="Proteomes" id="UP000283683">
    <property type="component" value="Unassembled WGS sequence"/>
</dbReference>
<evidence type="ECO:0000313" key="10">
    <source>
        <dbReference type="Proteomes" id="UP000260970"/>
    </source>
</evidence>
<reference evidence="9 13" key="3">
    <citation type="submission" date="2019-09" db="EMBL/GenBank/DDBJ databases">
        <title>Strain-level analysis of Eubacterium rectale using genomes from metagenomes.</title>
        <authorList>
            <person name="Karcher N."/>
            <person name="Segata N."/>
        </authorList>
    </citation>
    <scope>NUCLEOTIDE SEQUENCE [LARGE SCALE GENOMIC DNA]</scope>
    <source>
        <strain evidence="9 13">L2-21</strain>
    </source>
</reference>
<dbReference type="OMA" id="IRMDQGK"/>
<evidence type="ECO:0000259" key="5">
    <source>
        <dbReference type="PROSITE" id="PS50893"/>
    </source>
</evidence>
<reference evidence="9 13" key="2">
    <citation type="submission" date="2019-08" db="EMBL/GenBank/DDBJ databases">
        <authorList>
            <person name="Duncan S."/>
            <person name="Walker A."/>
        </authorList>
    </citation>
    <scope>NUCLEOTIDE SEQUENCE [LARGE SCALE GENOMIC DNA]</scope>
    <source>
        <strain evidence="9 13">L2-21</strain>
    </source>
</reference>
<accession>A0A395ZIA0</accession>
<evidence type="ECO:0000256" key="1">
    <source>
        <dbReference type="ARBA" id="ARBA00005417"/>
    </source>
</evidence>
<evidence type="ECO:0000313" key="13">
    <source>
        <dbReference type="Proteomes" id="UP000324325"/>
    </source>
</evidence>
<feature type="domain" description="ABC transporter" evidence="5">
    <location>
        <begin position="6"/>
        <end position="213"/>
    </location>
</feature>
<comment type="caution">
    <text evidence="8">The sequence shown here is derived from an EMBL/GenBank/DDBJ whole genome shotgun (WGS) entry which is preliminary data.</text>
</comment>
<dbReference type="EMBL" id="QSAZ01000001">
    <property type="protein sequence ID" value="RGW89806.1"/>
    <property type="molecule type" value="Genomic_DNA"/>
</dbReference>
<dbReference type="Pfam" id="PF00005">
    <property type="entry name" value="ABC_tran"/>
    <property type="match status" value="1"/>
</dbReference>
<evidence type="ECO:0000313" key="7">
    <source>
        <dbReference type="EMBL" id="RGW89806.1"/>
    </source>
</evidence>
<dbReference type="PANTHER" id="PTHR43335">
    <property type="entry name" value="ABC TRANSPORTER, ATP-BINDING PROTEIN"/>
    <property type="match status" value="1"/>
</dbReference>
<dbReference type="PROSITE" id="PS50893">
    <property type="entry name" value="ABC_TRANSPORTER_2"/>
    <property type="match status" value="1"/>
</dbReference>
<dbReference type="AlphaFoldDB" id="A0A395ZIA0"/>
<evidence type="ECO:0000313" key="12">
    <source>
        <dbReference type="Proteomes" id="UP000286341"/>
    </source>
</evidence>
<evidence type="ECO:0000313" key="8">
    <source>
        <dbReference type="EMBL" id="RHA16225.1"/>
    </source>
</evidence>
<dbReference type="SUPFAM" id="SSF52540">
    <property type="entry name" value="P-loop containing nucleoside triphosphate hydrolases"/>
    <property type="match status" value="1"/>
</dbReference>
<evidence type="ECO:0000313" key="11">
    <source>
        <dbReference type="Proteomes" id="UP000283683"/>
    </source>
</evidence>
<dbReference type="GO" id="GO:0005524">
    <property type="term" value="F:ATP binding"/>
    <property type="evidence" value="ECO:0007669"/>
    <property type="project" value="UniProtKB-KW"/>
</dbReference>
<dbReference type="EMBL" id="VSTG01000014">
    <property type="protein sequence ID" value="TYL56964.1"/>
    <property type="molecule type" value="Genomic_DNA"/>
</dbReference>
<dbReference type="Proteomes" id="UP000286341">
    <property type="component" value="Unassembled WGS sequence"/>
</dbReference>
<dbReference type="Proteomes" id="UP000324325">
    <property type="component" value="Unassembled WGS sequence"/>
</dbReference>
<sequence>MNELVISIKNAYKKFGEQVVLNDVSLEIYKGRIYGIIGRNGSGKTVLFKSICGFILLDSGEITVLDKVIGKDVDMPKNVGLIIETPGFLKDYSAYWNLKFLADLNKKITNDDIKNAIRRVGLNPEDKKAVGKYSLGMRQRLGIAQAIMENPDILVLDEPFNGLDKKGVTEMRSLLLQMKDEGKTIIMASHSSEDIDILCDEVYEMEAGKIVRE</sequence>
<keyword evidence="3" id="KW-0547">Nucleotide-binding</keyword>
<evidence type="ECO:0000256" key="2">
    <source>
        <dbReference type="ARBA" id="ARBA00022448"/>
    </source>
</evidence>
<dbReference type="RefSeq" id="WP_012743622.1">
    <property type="nucleotide sequence ID" value="NZ_CP092643.1"/>
</dbReference>
<dbReference type="InterPro" id="IPR003439">
    <property type="entry name" value="ABC_transporter-like_ATP-bd"/>
</dbReference>
<dbReference type="SMART" id="SM00382">
    <property type="entry name" value="AAA"/>
    <property type="match status" value="1"/>
</dbReference>
<reference evidence="10 11" key="1">
    <citation type="submission" date="2018-08" db="EMBL/GenBank/DDBJ databases">
        <title>A genome reference for cultivated species of the human gut microbiota.</title>
        <authorList>
            <person name="Zou Y."/>
            <person name="Xue W."/>
            <person name="Luo G."/>
        </authorList>
    </citation>
    <scope>NUCLEOTIDE SEQUENCE [LARGE SCALE GENOMIC DNA]</scope>
    <source>
        <strain evidence="7 11">AF06-19</strain>
        <strain evidence="8 12">AM44-1AT</strain>
        <strain evidence="6 10">OM05-6AA</strain>
    </source>
</reference>
<keyword evidence="4 8" id="KW-0067">ATP-binding</keyword>
<gene>
    <name evidence="8" type="ORF">DW948_02580</name>
    <name evidence="7" type="ORF">DWV45_01660</name>
    <name evidence="6" type="ORF">DXB72_11695</name>
    <name evidence="9" type="ORF">FYL37_10635</name>
</gene>
<keyword evidence="2" id="KW-0813">Transport</keyword>
<dbReference type="InterPro" id="IPR003593">
    <property type="entry name" value="AAA+_ATPase"/>
</dbReference>
<dbReference type="InterPro" id="IPR017871">
    <property type="entry name" value="ABC_transporter-like_CS"/>
</dbReference>
<dbReference type="EMBL" id="QSUG01000012">
    <property type="protein sequence ID" value="RGN21726.1"/>
    <property type="molecule type" value="Genomic_DNA"/>
</dbReference>
<name>A0A395ZIA0_9FIRM</name>
<evidence type="ECO:0000313" key="9">
    <source>
        <dbReference type="EMBL" id="TYL56964.1"/>
    </source>
</evidence>
<dbReference type="Proteomes" id="UP000260970">
    <property type="component" value="Unassembled WGS sequence"/>
</dbReference>
<dbReference type="GO" id="GO:0016887">
    <property type="term" value="F:ATP hydrolysis activity"/>
    <property type="evidence" value="ECO:0007669"/>
    <property type="project" value="InterPro"/>
</dbReference>
<dbReference type="Gene3D" id="3.40.50.300">
    <property type="entry name" value="P-loop containing nucleotide triphosphate hydrolases"/>
    <property type="match status" value="1"/>
</dbReference>
<comment type="similarity">
    <text evidence="1">Belongs to the ABC transporter superfamily.</text>
</comment>
<evidence type="ECO:0000256" key="3">
    <source>
        <dbReference type="ARBA" id="ARBA00022741"/>
    </source>
</evidence>